<evidence type="ECO:0000259" key="5">
    <source>
        <dbReference type="PROSITE" id="PS50041"/>
    </source>
</evidence>
<organism evidence="6 7">
    <name type="scientific">Meganyctiphanes norvegica</name>
    <name type="common">Northern krill</name>
    <name type="synonym">Thysanopoda norvegica</name>
    <dbReference type="NCBI Taxonomy" id="48144"/>
    <lineage>
        <taxon>Eukaryota</taxon>
        <taxon>Metazoa</taxon>
        <taxon>Ecdysozoa</taxon>
        <taxon>Arthropoda</taxon>
        <taxon>Crustacea</taxon>
        <taxon>Multicrustacea</taxon>
        <taxon>Malacostraca</taxon>
        <taxon>Eumalacostraca</taxon>
        <taxon>Eucarida</taxon>
        <taxon>Euphausiacea</taxon>
        <taxon>Euphausiidae</taxon>
        <taxon>Meganyctiphanes</taxon>
    </lineage>
</organism>
<dbReference type="SUPFAM" id="SSF56436">
    <property type="entry name" value="C-type lectin-like"/>
    <property type="match status" value="2"/>
</dbReference>
<name>A0AAV2SQX5_MEGNR</name>
<keyword evidence="7" id="KW-1185">Reference proteome</keyword>
<feature type="domain" description="C-type lectin" evidence="5">
    <location>
        <begin position="66"/>
        <end position="167"/>
    </location>
</feature>
<dbReference type="Pfam" id="PF00059">
    <property type="entry name" value="Lectin_C"/>
    <property type="match status" value="2"/>
</dbReference>
<dbReference type="EMBL" id="CAXKWB010103264">
    <property type="protein sequence ID" value="CAL4226775.1"/>
    <property type="molecule type" value="Genomic_DNA"/>
</dbReference>
<dbReference type="InterPro" id="IPR051663">
    <property type="entry name" value="CLec_Tetranectin-domain"/>
</dbReference>
<accession>A0AAV2SQX5</accession>
<reference evidence="6 7" key="1">
    <citation type="submission" date="2024-05" db="EMBL/GenBank/DDBJ databases">
        <authorList>
            <person name="Wallberg A."/>
        </authorList>
    </citation>
    <scope>NUCLEOTIDE SEQUENCE [LARGE SCALE GENOMIC DNA]</scope>
</reference>
<dbReference type="AlphaFoldDB" id="A0AAV2SQX5"/>
<evidence type="ECO:0000256" key="4">
    <source>
        <dbReference type="ARBA" id="ARBA00022734"/>
    </source>
</evidence>
<evidence type="ECO:0000256" key="3">
    <source>
        <dbReference type="ARBA" id="ARBA00022729"/>
    </source>
</evidence>
<comment type="caution">
    <text evidence="6">The sequence shown here is derived from an EMBL/GenBank/DDBJ whole genome shotgun (WGS) entry which is preliminary data.</text>
</comment>
<dbReference type="InterPro" id="IPR001304">
    <property type="entry name" value="C-type_lectin-like"/>
</dbReference>
<dbReference type="GO" id="GO:0008083">
    <property type="term" value="F:growth factor activity"/>
    <property type="evidence" value="ECO:0007669"/>
    <property type="project" value="TreeGrafter"/>
</dbReference>
<evidence type="ECO:0000256" key="2">
    <source>
        <dbReference type="ARBA" id="ARBA00022525"/>
    </source>
</evidence>
<dbReference type="SMART" id="SM00034">
    <property type="entry name" value="CLECT"/>
    <property type="match status" value="1"/>
</dbReference>
<keyword evidence="4" id="KW-0430">Lectin</keyword>
<dbReference type="InterPro" id="IPR016187">
    <property type="entry name" value="CTDL_fold"/>
</dbReference>
<feature type="non-terminal residue" evidence="6">
    <location>
        <position position="1"/>
    </location>
</feature>
<dbReference type="CDD" id="cd00037">
    <property type="entry name" value="CLECT"/>
    <property type="match status" value="1"/>
</dbReference>
<protein>
    <recommendedName>
        <fullName evidence="5">C-type lectin domain-containing protein</fullName>
    </recommendedName>
</protein>
<sequence length="167" mass="19638">GTWLWQTGEPLGDNFPWKTDKPNNFQGRNKDCLEIRSDQNRYNDRECHLKQRYICEEWCPPPYILRGTKCFFVSEDKNNLLSWDEAHQTCLRMGGVLAQPQDMVDFVNYISESYPNSSNSTIWLGATDREVEQEWHWLSGEPVPPAMWKPWPQNQPSGDGNCMEIHW</sequence>
<dbReference type="GO" id="GO:0030246">
    <property type="term" value="F:carbohydrate binding"/>
    <property type="evidence" value="ECO:0007669"/>
    <property type="project" value="UniProtKB-KW"/>
</dbReference>
<dbReference type="PANTHER" id="PTHR22799:SF1">
    <property type="entry name" value="C-TYPE LECTIN DOMAIN FAMILY 11 MEMBER A"/>
    <property type="match status" value="1"/>
</dbReference>
<comment type="subcellular location">
    <subcellularLocation>
        <location evidence="1">Secreted</location>
    </subcellularLocation>
</comment>
<dbReference type="Gene3D" id="3.10.100.10">
    <property type="entry name" value="Mannose-Binding Protein A, subunit A"/>
    <property type="match status" value="2"/>
</dbReference>
<evidence type="ECO:0000313" key="6">
    <source>
        <dbReference type="EMBL" id="CAL4226775.1"/>
    </source>
</evidence>
<feature type="domain" description="C-type lectin" evidence="5">
    <location>
        <begin position="1"/>
        <end position="56"/>
    </location>
</feature>
<dbReference type="InterPro" id="IPR016186">
    <property type="entry name" value="C-type_lectin-like/link_sf"/>
</dbReference>
<gene>
    <name evidence="6" type="ORF">MNOR_LOCUS39480</name>
</gene>
<keyword evidence="2" id="KW-0964">Secreted</keyword>
<evidence type="ECO:0000313" key="7">
    <source>
        <dbReference type="Proteomes" id="UP001497623"/>
    </source>
</evidence>
<dbReference type="PROSITE" id="PS50041">
    <property type="entry name" value="C_TYPE_LECTIN_2"/>
    <property type="match status" value="2"/>
</dbReference>
<dbReference type="GO" id="GO:0005615">
    <property type="term" value="C:extracellular space"/>
    <property type="evidence" value="ECO:0007669"/>
    <property type="project" value="TreeGrafter"/>
</dbReference>
<evidence type="ECO:0000256" key="1">
    <source>
        <dbReference type="ARBA" id="ARBA00004613"/>
    </source>
</evidence>
<dbReference type="Proteomes" id="UP001497623">
    <property type="component" value="Unassembled WGS sequence"/>
</dbReference>
<proteinExistence type="predicted"/>
<dbReference type="PANTHER" id="PTHR22799">
    <property type="entry name" value="TETRANECTIN-RELATED"/>
    <property type="match status" value="1"/>
</dbReference>
<keyword evidence="3" id="KW-0732">Signal</keyword>